<evidence type="ECO:0000259" key="10">
    <source>
        <dbReference type="PROSITE" id="PS50885"/>
    </source>
</evidence>
<reference evidence="11 12" key="1">
    <citation type="submission" date="2019-03" db="EMBL/GenBank/DDBJ databases">
        <title>Genomic Encyclopedia of Type Strains, Phase IV (KMG-IV): sequencing the most valuable type-strain genomes for metagenomic binning, comparative biology and taxonomic classification.</title>
        <authorList>
            <person name="Goeker M."/>
        </authorList>
    </citation>
    <scope>NUCLEOTIDE SEQUENCE [LARGE SCALE GENOMIC DNA]</scope>
    <source>
        <strain evidence="11 12">DSM 5604</strain>
    </source>
</reference>
<name>A0A4R6X1F0_9GAMM</name>
<dbReference type="PROSITE" id="PS50885">
    <property type="entry name" value="HAMP"/>
    <property type="match status" value="1"/>
</dbReference>
<keyword evidence="2 8" id="KW-0812">Transmembrane</keyword>
<dbReference type="CDD" id="cd11386">
    <property type="entry name" value="MCP_signal"/>
    <property type="match status" value="1"/>
</dbReference>
<dbReference type="SMART" id="SM00283">
    <property type="entry name" value="MA"/>
    <property type="match status" value="1"/>
</dbReference>
<evidence type="ECO:0000256" key="6">
    <source>
        <dbReference type="ARBA" id="ARBA00029447"/>
    </source>
</evidence>
<dbReference type="Pfam" id="PF00672">
    <property type="entry name" value="HAMP"/>
    <property type="match status" value="1"/>
</dbReference>
<comment type="caution">
    <text evidence="11">The sequence shown here is derived from an EMBL/GenBank/DDBJ whole genome shotgun (WGS) entry which is preliminary data.</text>
</comment>
<comment type="subcellular location">
    <subcellularLocation>
        <location evidence="1">Membrane</location>
        <topology evidence="1">Multi-pass membrane protein</topology>
    </subcellularLocation>
</comment>
<dbReference type="GO" id="GO:0007165">
    <property type="term" value="P:signal transduction"/>
    <property type="evidence" value="ECO:0007669"/>
    <property type="project" value="UniProtKB-KW"/>
</dbReference>
<feature type="transmembrane region" description="Helical" evidence="8">
    <location>
        <begin position="295"/>
        <end position="321"/>
    </location>
</feature>
<keyword evidence="12" id="KW-1185">Reference proteome</keyword>
<dbReference type="SMART" id="SM00304">
    <property type="entry name" value="HAMP"/>
    <property type="match status" value="1"/>
</dbReference>
<dbReference type="Pfam" id="PF00015">
    <property type="entry name" value="MCPsignal"/>
    <property type="match status" value="1"/>
</dbReference>
<evidence type="ECO:0000256" key="4">
    <source>
        <dbReference type="ARBA" id="ARBA00023136"/>
    </source>
</evidence>
<dbReference type="FunFam" id="1.10.287.950:FF:000001">
    <property type="entry name" value="Methyl-accepting chemotaxis sensory transducer"/>
    <property type="match status" value="1"/>
</dbReference>
<protein>
    <submittedName>
        <fullName evidence="11">Methyl-accepting chemotaxis protein</fullName>
    </submittedName>
</protein>
<dbReference type="Pfam" id="PF17201">
    <property type="entry name" value="Cache_3-Cache_2"/>
    <property type="match status" value="1"/>
</dbReference>
<feature type="domain" description="HAMP" evidence="10">
    <location>
        <begin position="322"/>
        <end position="378"/>
    </location>
</feature>
<evidence type="ECO:0000259" key="9">
    <source>
        <dbReference type="PROSITE" id="PS50111"/>
    </source>
</evidence>
<feature type="transmembrane region" description="Helical" evidence="8">
    <location>
        <begin position="14"/>
        <end position="37"/>
    </location>
</feature>
<dbReference type="PANTHER" id="PTHR32089:SF119">
    <property type="entry name" value="METHYL-ACCEPTING CHEMOTAXIS PROTEIN CTPL"/>
    <property type="match status" value="1"/>
</dbReference>
<evidence type="ECO:0000313" key="12">
    <source>
        <dbReference type="Proteomes" id="UP000295729"/>
    </source>
</evidence>
<dbReference type="SUPFAM" id="SSF58104">
    <property type="entry name" value="Methyl-accepting chemotaxis protein (MCP) signaling domain"/>
    <property type="match status" value="1"/>
</dbReference>
<feature type="domain" description="Methyl-accepting transducer" evidence="9">
    <location>
        <begin position="383"/>
        <end position="619"/>
    </location>
</feature>
<dbReference type="InterPro" id="IPR004089">
    <property type="entry name" value="MCPsignal_dom"/>
</dbReference>
<organism evidence="11 12">
    <name type="scientific">Marinomonas communis</name>
    <dbReference type="NCBI Taxonomy" id="28254"/>
    <lineage>
        <taxon>Bacteria</taxon>
        <taxon>Pseudomonadati</taxon>
        <taxon>Pseudomonadota</taxon>
        <taxon>Gammaproteobacteria</taxon>
        <taxon>Oceanospirillales</taxon>
        <taxon>Oceanospirillaceae</taxon>
        <taxon>Marinomonas</taxon>
    </lineage>
</organism>
<dbReference type="InterPro" id="IPR033462">
    <property type="entry name" value="Cache_3-Cache_2"/>
</dbReference>
<accession>A0A4R6X1F0</accession>
<evidence type="ECO:0000256" key="3">
    <source>
        <dbReference type="ARBA" id="ARBA00022989"/>
    </source>
</evidence>
<dbReference type="AlphaFoldDB" id="A0A4R6X1F0"/>
<evidence type="ECO:0000313" key="11">
    <source>
        <dbReference type="EMBL" id="TDR12656.1"/>
    </source>
</evidence>
<dbReference type="CDD" id="cd12912">
    <property type="entry name" value="PDC2_MCP_like"/>
    <property type="match status" value="1"/>
</dbReference>
<dbReference type="RefSeq" id="WP_133563536.1">
    <property type="nucleotide sequence ID" value="NZ_SNZA01000004.1"/>
</dbReference>
<dbReference type="Proteomes" id="UP000295729">
    <property type="component" value="Unassembled WGS sequence"/>
</dbReference>
<dbReference type="InterPro" id="IPR003660">
    <property type="entry name" value="HAMP_dom"/>
</dbReference>
<dbReference type="EMBL" id="SNZA01000004">
    <property type="protein sequence ID" value="TDR12656.1"/>
    <property type="molecule type" value="Genomic_DNA"/>
</dbReference>
<keyword evidence="4 8" id="KW-0472">Membrane</keyword>
<dbReference type="PANTHER" id="PTHR32089">
    <property type="entry name" value="METHYL-ACCEPTING CHEMOTAXIS PROTEIN MCPB"/>
    <property type="match status" value="1"/>
</dbReference>
<dbReference type="Gene3D" id="1.10.287.950">
    <property type="entry name" value="Methyl-accepting chemotaxis protein"/>
    <property type="match status" value="1"/>
</dbReference>
<sequence length="655" mass="71781">MLPQIRKYSLPNQLALGALTAVIAIFIVLITAIDVLFNKQVTEIVTDHQITEVKLIAHELETQYHDIELSLNRSANYLDSELSRSINKSGSRWAWENAPLQQANTALSQLKTRLEADVVLFEKGSSGLTVLASTTPDFQGHLSSPNHSNQYTGKWRLNQHNYFVTYQASSRYPDLAFAIAIPYETILESMQANLNTIRIGKRGYVYVTDAAEEKGKLIVHPTTSVLNKNVFELFPSARSDFEPMYQNQAGVTTYTIKVAGQDAAAEESKVIYQRVDGWNWVVAIKTYSSEYNDEIFMILYFVAGICAIAAGLLALTLWLFIRSSLRPLRDIAHGVEEIGHGNLSYRFKANVSRDSNNETHKLQRSIQLMRDGLAGLITEVQTSSEQLLQSAKAINQSNDELITCATNSSNSCAQVAAAIEQVSASIEEVAQSSTEVSQETVSVNATTQQGHQATQQVEITVSKLSASFENAAKTIREVESSTTNIGSVVNVINEIAEQTNLLALNAAIEAARAGEQGRGFAVVADEVRVLAQRTQQSTEEIQQVVDRLQRGSRSAVETMQQGSDQVGSSVEQATQAGRLLASINDSMDVVAQQIAGVAASTEEQSVATTQIRGNAAELQTSASNTFEEAQKSRDESLKIHQLALTLQQNLTRFVL</sequence>
<evidence type="ECO:0000256" key="2">
    <source>
        <dbReference type="ARBA" id="ARBA00022692"/>
    </source>
</evidence>
<comment type="similarity">
    <text evidence="6">Belongs to the methyl-accepting chemotaxis (MCP) protein family.</text>
</comment>
<dbReference type="PROSITE" id="PS50111">
    <property type="entry name" value="CHEMOTAXIS_TRANSDUC_2"/>
    <property type="match status" value="1"/>
</dbReference>
<dbReference type="GO" id="GO:0016020">
    <property type="term" value="C:membrane"/>
    <property type="evidence" value="ECO:0007669"/>
    <property type="project" value="UniProtKB-SubCell"/>
</dbReference>
<dbReference type="CDD" id="cd06225">
    <property type="entry name" value="HAMP"/>
    <property type="match status" value="1"/>
</dbReference>
<evidence type="ECO:0000256" key="8">
    <source>
        <dbReference type="SAM" id="Phobius"/>
    </source>
</evidence>
<keyword evidence="5 7" id="KW-0807">Transducer</keyword>
<dbReference type="Gene3D" id="3.30.450.20">
    <property type="entry name" value="PAS domain"/>
    <property type="match status" value="1"/>
</dbReference>
<evidence type="ECO:0000256" key="5">
    <source>
        <dbReference type="ARBA" id="ARBA00023224"/>
    </source>
</evidence>
<dbReference type="OrthoDB" id="9781845at2"/>
<evidence type="ECO:0000256" key="7">
    <source>
        <dbReference type="PROSITE-ProRule" id="PRU00284"/>
    </source>
</evidence>
<keyword evidence="3 8" id="KW-1133">Transmembrane helix</keyword>
<dbReference type="GO" id="GO:0006935">
    <property type="term" value="P:chemotaxis"/>
    <property type="evidence" value="ECO:0007669"/>
    <property type="project" value="UniProtKB-ARBA"/>
</dbReference>
<evidence type="ECO:0000256" key="1">
    <source>
        <dbReference type="ARBA" id="ARBA00004141"/>
    </source>
</evidence>
<proteinExistence type="inferred from homology"/>
<gene>
    <name evidence="11" type="ORF">C8D85_2696</name>
</gene>